<evidence type="ECO:0000256" key="5">
    <source>
        <dbReference type="ARBA" id="ARBA00008779"/>
    </source>
</evidence>
<feature type="compositionally biased region" description="Polar residues" evidence="14">
    <location>
        <begin position="1243"/>
        <end position="1252"/>
    </location>
</feature>
<evidence type="ECO:0000256" key="2">
    <source>
        <dbReference type="ARBA" id="ARBA00004240"/>
    </source>
</evidence>
<evidence type="ECO:0000256" key="13">
    <source>
        <dbReference type="SAM" id="Coils"/>
    </source>
</evidence>
<evidence type="ECO:0000256" key="14">
    <source>
        <dbReference type="SAM" id="MobiDB-lite"/>
    </source>
</evidence>
<evidence type="ECO:0000256" key="3">
    <source>
        <dbReference type="ARBA" id="ARBA00004241"/>
    </source>
</evidence>
<evidence type="ECO:0000313" key="19">
    <source>
        <dbReference type="Proteomes" id="UP001623349"/>
    </source>
</evidence>
<feature type="region of interest" description="Disordered" evidence="14">
    <location>
        <begin position="1216"/>
        <end position="1252"/>
    </location>
</feature>
<keyword evidence="7 15" id="KW-0732">Signal</keyword>
<dbReference type="InterPro" id="IPR024607">
    <property type="entry name" value="Sulfatase_CS"/>
</dbReference>
<proteinExistence type="inferred from homology"/>
<dbReference type="PANTHER" id="PTHR43108:SF1">
    <property type="entry name" value="EXTRACELLULAR SULFATASE SULF-1"/>
    <property type="match status" value="1"/>
</dbReference>
<keyword evidence="9" id="KW-0256">Endoplasmic reticulum</keyword>
<evidence type="ECO:0000256" key="9">
    <source>
        <dbReference type="ARBA" id="ARBA00022824"/>
    </source>
</evidence>
<keyword evidence="11" id="KW-0333">Golgi apparatus</keyword>
<keyword evidence="10" id="KW-0106">Calcium</keyword>
<comment type="subcellular location">
    <subcellularLocation>
        <location evidence="3">Cell surface</location>
    </subcellularLocation>
    <subcellularLocation>
        <location evidence="2">Endoplasmic reticulum</location>
    </subcellularLocation>
    <subcellularLocation>
        <location evidence="4">Golgi apparatus</location>
        <location evidence="4">Golgi stack</location>
    </subcellularLocation>
</comment>
<feature type="region of interest" description="Disordered" evidence="14">
    <location>
        <begin position="565"/>
        <end position="593"/>
    </location>
</feature>
<feature type="chain" id="PRO_5047520062" evidence="15">
    <location>
        <begin position="20"/>
        <end position="1252"/>
    </location>
</feature>
<feature type="domain" description="Extracellular sulfatase C-terminal" evidence="17">
    <location>
        <begin position="627"/>
        <end position="774"/>
    </location>
</feature>
<feature type="region of interest" description="Disordered" evidence="14">
    <location>
        <begin position="1167"/>
        <end position="1186"/>
    </location>
</feature>
<name>A0ABQ0ED06_APOSI</name>
<keyword evidence="19" id="KW-1185">Reference proteome</keyword>
<feature type="compositionally biased region" description="Polar residues" evidence="14">
    <location>
        <begin position="1167"/>
        <end position="1178"/>
    </location>
</feature>
<dbReference type="Pfam" id="PF00884">
    <property type="entry name" value="Sulfatase"/>
    <property type="match status" value="1"/>
</dbReference>
<evidence type="ECO:0000256" key="4">
    <source>
        <dbReference type="ARBA" id="ARBA00004348"/>
    </source>
</evidence>
<feature type="compositionally biased region" description="Polar residues" evidence="14">
    <location>
        <begin position="583"/>
        <end position="592"/>
    </location>
</feature>
<dbReference type="CDD" id="cd16147">
    <property type="entry name" value="G6S"/>
    <property type="match status" value="1"/>
</dbReference>
<evidence type="ECO:0000256" key="6">
    <source>
        <dbReference type="ARBA" id="ARBA00022723"/>
    </source>
</evidence>
<evidence type="ECO:0000256" key="7">
    <source>
        <dbReference type="ARBA" id="ARBA00022729"/>
    </source>
</evidence>
<organism evidence="18 19">
    <name type="scientific">Apodemus speciosus</name>
    <name type="common">Large Japanese field mouse</name>
    <dbReference type="NCBI Taxonomy" id="105296"/>
    <lineage>
        <taxon>Eukaryota</taxon>
        <taxon>Metazoa</taxon>
        <taxon>Chordata</taxon>
        <taxon>Craniata</taxon>
        <taxon>Vertebrata</taxon>
        <taxon>Euteleostomi</taxon>
        <taxon>Mammalia</taxon>
        <taxon>Eutheria</taxon>
        <taxon>Euarchontoglires</taxon>
        <taxon>Glires</taxon>
        <taxon>Rodentia</taxon>
        <taxon>Myomorpha</taxon>
        <taxon>Muroidea</taxon>
        <taxon>Muridae</taxon>
        <taxon>Murinae</taxon>
        <taxon>Apodemus</taxon>
    </lineage>
</organism>
<feature type="coiled-coil region" evidence="13">
    <location>
        <begin position="739"/>
        <end position="766"/>
    </location>
</feature>
<dbReference type="PROSITE" id="PS00523">
    <property type="entry name" value="SULFATASE_1"/>
    <property type="match status" value="1"/>
</dbReference>
<feature type="signal peptide" evidence="15">
    <location>
        <begin position="1"/>
        <end position="19"/>
    </location>
</feature>
<evidence type="ECO:0000256" key="10">
    <source>
        <dbReference type="ARBA" id="ARBA00022837"/>
    </source>
</evidence>
<evidence type="ECO:0000259" key="16">
    <source>
        <dbReference type="Pfam" id="PF00884"/>
    </source>
</evidence>
<keyword evidence="8" id="KW-0378">Hydrolase</keyword>
<keyword evidence="13" id="KW-0175">Coiled coil</keyword>
<dbReference type="PANTHER" id="PTHR43108">
    <property type="entry name" value="N-ACETYLGLUCOSAMINE-6-SULFATASE FAMILY MEMBER"/>
    <property type="match status" value="1"/>
</dbReference>
<evidence type="ECO:0000256" key="11">
    <source>
        <dbReference type="ARBA" id="ARBA00023034"/>
    </source>
</evidence>
<dbReference type="Gene3D" id="3.40.720.10">
    <property type="entry name" value="Alkaline Phosphatase, subunit A"/>
    <property type="match status" value="1"/>
</dbReference>
<gene>
    <name evidence="18" type="ORF">APTSU1_000002900</name>
</gene>
<evidence type="ECO:0000313" key="18">
    <source>
        <dbReference type="EMBL" id="GAB1284799.1"/>
    </source>
</evidence>
<dbReference type="Proteomes" id="UP001623349">
    <property type="component" value="Unassembled WGS sequence"/>
</dbReference>
<dbReference type="InterPro" id="IPR000917">
    <property type="entry name" value="Sulfatase_N"/>
</dbReference>
<dbReference type="SUPFAM" id="SSF53649">
    <property type="entry name" value="Alkaline phosphatase-like"/>
    <property type="match status" value="2"/>
</dbReference>
<reference evidence="18 19" key="1">
    <citation type="submission" date="2024-08" db="EMBL/GenBank/DDBJ databases">
        <title>The draft genome of Apodemus speciosus.</title>
        <authorList>
            <person name="Nabeshima K."/>
            <person name="Suzuki S."/>
            <person name="Onuma M."/>
        </authorList>
    </citation>
    <scope>NUCLEOTIDE SEQUENCE [LARGE SCALE GENOMIC DNA]</scope>
    <source>
        <strain evidence="18">IB14-021</strain>
    </source>
</reference>
<dbReference type="EMBL" id="BAAFST010000001">
    <property type="protein sequence ID" value="GAB1284799.1"/>
    <property type="molecule type" value="Genomic_DNA"/>
</dbReference>
<feature type="domain" description="Sulfatase N-terminal" evidence="16">
    <location>
        <begin position="43"/>
        <end position="390"/>
    </location>
</feature>
<dbReference type="InterPro" id="IPR024609">
    <property type="entry name" value="Extracellular_sulfatase_C"/>
</dbReference>
<sequence length="1252" mass="143278">MKHPCWALLLAVLSTEMLGSLCSPARSQRFRGRIQQERKNIRPNIILVLTDDQDVELERKTNPERLSELLRPICGSLQVMNKTRKIMEHGGATFTNAFVTTPMCCPSRSSMLTGKYVHNHNVYTNNENCSSPSWQAMHEPRTFAVYLNNTGYRTAFFGKYLNEYNGSYIPPGWREWLGLIKNSRFYNYTVCRNGVKEKHGFDYAKDYFTDLITNESINYFKMSKRMYPHRPIMMLISHAAPHGPEDSAPQFSKLYPNASQHITPSYNYAPNMDKHWIMQYTGPMLPIHMEFTNVLQRKRLQTLMSVDDSVERLYSMLVETGELDNTYIIYTADHGYHIGQFGLVKGKSMPYDFDIRVPFFIRGPSIEPGSIVPQIVLNIDLAPTILDIAGLDAPPDVDGKSVLKLLDLEKPGNRFRTNKKAKIWRDTFLVERGKFLRKKEEPGKNIQQSNHLPKYERVKELCQQARYQTACEQPGQGFSVYPGCARTHSVDQADLELRNPPASASQVLGLKACATTPSGRNWQCIEDTSGKLRIHKCKGPSELLTVRQNKRNLYNRGLQDKECHCRDSGYRSSRSQRKNQRQFLRNQGTPNYRKQEEQLLKNGSVLPPSGMFEKWLKSVPFLYQEYKPRFVHTRQTRSLSVEFEGEIYDINLEEEELQVLPPRSIAKRHDEGHQGFGGHQAAAAAAAGDIRNEMLADSNNAVGLPATVRVTHKCFILPNDTIHCERELYQSARAWKDHKAYIDKEIEVLQDKIKNLREVRGHLKKRKPEECSCGEQSYYNKEKSVKRQEKLKSHLHPFKEAAAQEVDSKLQLFKEHRRRKKERKEKKRQRKGEECSLPGLTCFSHDNSHWQTAPFWNQKIKITTNRIFTEVGSFCACTSSNNNTYWCLRTVNETHNFLFCEFATGFLEYFDMNTDPYQLTNTVHTVERGILNQLHIQLMELRSCQGSKQCNPRPRSLDVGAKDGGNYDPHRRVWRASGLQKDNYGMDGKVSQSSVASDTNWQGLEELSGASAINEYRSNPRLSLEDWTNYLRTVHRAFALLISHPDPNKADRTPTAQSGDFPVTSAELLVPAEMASAESGEDPSHVVGETPPLPLPANLQTLHLNRPTLSPERKLEWNNDIPEVNHLNSEHWRKTEKQIGWEEMHHPEGDISGNGMTELLLLSRLGQQPTGQHQQTRSQDVEPEEDAFEDQLLPLVHSDRTLVHLVFDVSRVGQPLHSSHRERMLTKMEGSGTKEWVPDLEGSASSSPVTSA</sequence>
<accession>A0ABQ0ED06</accession>
<keyword evidence="6" id="KW-0479">Metal-binding</keyword>
<comment type="similarity">
    <text evidence="5">Belongs to the sulfatase family.</text>
</comment>
<evidence type="ECO:0000256" key="8">
    <source>
        <dbReference type="ARBA" id="ARBA00022801"/>
    </source>
</evidence>
<keyword evidence="12" id="KW-0325">Glycoprotein</keyword>
<comment type="caution">
    <text evidence="18">The sequence shown here is derived from an EMBL/GenBank/DDBJ whole genome shotgun (WGS) entry which is preliminary data.</text>
</comment>
<dbReference type="Pfam" id="PF12548">
    <property type="entry name" value="DUF3740"/>
    <property type="match status" value="2"/>
</dbReference>
<evidence type="ECO:0000259" key="17">
    <source>
        <dbReference type="Pfam" id="PF12548"/>
    </source>
</evidence>
<protein>
    <submittedName>
        <fullName evidence="18">Extracellular sulfatase Sulf-1</fullName>
    </submittedName>
</protein>
<evidence type="ECO:0000256" key="15">
    <source>
        <dbReference type="SAM" id="SignalP"/>
    </source>
</evidence>
<feature type="domain" description="Extracellular sulfatase C-terminal" evidence="17">
    <location>
        <begin position="778"/>
        <end position="837"/>
    </location>
</feature>
<evidence type="ECO:0000256" key="1">
    <source>
        <dbReference type="ARBA" id="ARBA00001913"/>
    </source>
</evidence>
<evidence type="ECO:0000256" key="12">
    <source>
        <dbReference type="ARBA" id="ARBA00023180"/>
    </source>
</evidence>
<dbReference type="InterPro" id="IPR017850">
    <property type="entry name" value="Alkaline_phosphatase_core_sf"/>
</dbReference>
<comment type="cofactor">
    <cofactor evidence="1">
        <name>Ca(2+)</name>
        <dbReference type="ChEBI" id="CHEBI:29108"/>
    </cofactor>
</comment>